<comment type="caution">
    <text evidence="1">The sequence shown here is derived from an EMBL/GenBank/DDBJ whole genome shotgun (WGS) entry which is preliminary data.</text>
</comment>
<dbReference type="Proteomes" id="UP001367508">
    <property type="component" value="Unassembled WGS sequence"/>
</dbReference>
<evidence type="ECO:0000313" key="1">
    <source>
        <dbReference type="EMBL" id="KAK7298902.1"/>
    </source>
</evidence>
<name>A0AAN9JGW6_CANGL</name>
<dbReference type="AlphaFoldDB" id="A0AAN9JGW6"/>
<proteinExistence type="predicted"/>
<dbReference type="EMBL" id="JAYMYQ010000023">
    <property type="protein sequence ID" value="KAK7298902.1"/>
    <property type="molecule type" value="Genomic_DNA"/>
</dbReference>
<keyword evidence="2" id="KW-1185">Reference proteome</keyword>
<accession>A0AAN9JGW6</accession>
<sequence length="316" mass="35651">MVTLSTHHLYVDVQCKGRPLLFGNAHSVHLLVNLCMSFWAMSRLPSLSLVEINSRDQLLILEIKICYPSLELNPYNGYQLLALWGYSSIFSFLPPNLRMRLVHAEEREDKRMPGFCHRLQANLPRATALPNGPYLADQLVQGFSNFFYICAKPFPLLAYQYILTSTFFLSLALTQIKGLKGQQKKAFFLHWQNAKSSMEKLTTGGDSKISASKEAGDYKSNETASRKEVLIENFALESFSFTHIQLPLKETREGKRRAGNYIEENVDEISQVLGEALFPSTGARDRDADSLASIRFDLTMDLPAFLQRPVTATATA</sequence>
<protein>
    <submittedName>
        <fullName evidence="1">Uncharacterized protein</fullName>
    </submittedName>
</protein>
<gene>
    <name evidence="1" type="ORF">VNO77_46222</name>
</gene>
<reference evidence="1 2" key="1">
    <citation type="submission" date="2024-01" db="EMBL/GenBank/DDBJ databases">
        <title>The genomes of 5 underutilized Papilionoideae crops provide insights into root nodulation and disease resistanc.</title>
        <authorList>
            <person name="Jiang F."/>
        </authorList>
    </citation>
    <scope>NUCLEOTIDE SEQUENCE [LARGE SCALE GENOMIC DNA]</scope>
    <source>
        <strain evidence="1">LVBAO_FW01</strain>
        <tissue evidence="1">Leaves</tissue>
    </source>
</reference>
<evidence type="ECO:0000313" key="2">
    <source>
        <dbReference type="Proteomes" id="UP001367508"/>
    </source>
</evidence>
<organism evidence="1 2">
    <name type="scientific">Canavalia gladiata</name>
    <name type="common">Sword bean</name>
    <name type="synonym">Dolichos gladiatus</name>
    <dbReference type="NCBI Taxonomy" id="3824"/>
    <lineage>
        <taxon>Eukaryota</taxon>
        <taxon>Viridiplantae</taxon>
        <taxon>Streptophyta</taxon>
        <taxon>Embryophyta</taxon>
        <taxon>Tracheophyta</taxon>
        <taxon>Spermatophyta</taxon>
        <taxon>Magnoliopsida</taxon>
        <taxon>eudicotyledons</taxon>
        <taxon>Gunneridae</taxon>
        <taxon>Pentapetalae</taxon>
        <taxon>rosids</taxon>
        <taxon>fabids</taxon>
        <taxon>Fabales</taxon>
        <taxon>Fabaceae</taxon>
        <taxon>Papilionoideae</taxon>
        <taxon>50 kb inversion clade</taxon>
        <taxon>NPAAA clade</taxon>
        <taxon>indigoferoid/millettioid clade</taxon>
        <taxon>Phaseoleae</taxon>
        <taxon>Canavalia</taxon>
    </lineage>
</organism>